<feature type="region of interest" description="Disordered" evidence="7">
    <location>
        <begin position="182"/>
        <end position="230"/>
    </location>
</feature>
<keyword evidence="3 6" id="KW-0564">Palmitate</keyword>
<keyword evidence="5 6" id="KW-0449">Lipoprotein</keyword>
<accession>A0A2T3N8T6</accession>
<evidence type="ECO:0000256" key="7">
    <source>
        <dbReference type="SAM" id="MobiDB-lite"/>
    </source>
</evidence>
<comment type="caution">
    <text evidence="8">The sequence shown here is derived from an EMBL/GenBank/DDBJ whole genome shotgun (WGS) entry which is preliminary data.</text>
</comment>
<organism evidence="8 9">
    <name type="scientific">Photobacterium sanctipauli</name>
    <dbReference type="NCBI Taxonomy" id="1342794"/>
    <lineage>
        <taxon>Bacteria</taxon>
        <taxon>Pseudomonadati</taxon>
        <taxon>Pseudomonadota</taxon>
        <taxon>Gammaproteobacteria</taxon>
        <taxon>Vibrionales</taxon>
        <taxon>Vibrionaceae</taxon>
        <taxon>Photobacterium</taxon>
    </lineage>
</organism>
<comment type="function">
    <text evidence="6">Together with LptD, is involved in the assembly of lipopolysaccharide (LPS) at the surface of the outer membrane. Required for the proper assembly of LptD. Binds LPS and may serve as the LPS recognition site at the outer membrane.</text>
</comment>
<dbReference type="Pfam" id="PF04390">
    <property type="entry name" value="LptE"/>
    <property type="match status" value="1"/>
</dbReference>
<dbReference type="HAMAP" id="MF_01186">
    <property type="entry name" value="LPS_assembly_LptE"/>
    <property type="match status" value="1"/>
</dbReference>
<comment type="subunit">
    <text evidence="6">Component of the lipopolysaccharide transport and assembly complex. Interacts with LptD.</text>
</comment>
<evidence type="ECO:0000313" key="9">
    <source>
        <dbReference type="Proteomes" id="UP000241771"/>
    </source>
</evidence>
<protein>
    <recommendedName>
        <fullName evidence="6">LPS-assembly lipoprotein LptE</fullName>
    </recommendedName>
</protein>
<reference evidence="8 9" key="1">
    <citation type="submission" date="2018-01" db="EMBL/GenBank/DDBJ databases">
        <title>Whole genome sequencing of Histamine producing bacteria.</title>
        <authorList>
            <person name="Butler K."/>
        </authorList>
    </citation>
    <scope>NUCLEOTIDE SEQUENCE [LARGE SCALE GENOMIC DNA]</scope>
    <source>
        <strain evidence="8 9">DSM 100436</strain>
    </source>
</reference>
<dbReference type="GO" id="GO:0001530">
    <property type="term" value="F:lipopolysaccharide binding"/>
    <property type="evidence" value="ECO:0007669"/>
    <property type="project" value="TreeGrafter"/>
</dbReference>
<evidence type="ECO:0000256" key="6">
    <source>
        <dbReference type="HAMAP-Rule" id="MF_01186"/>
    </source>
</evidence>
<comment type="subcellular location">
    <subcellularLocation>
        <location evidence="6">Cell outer membrane</location>
        <topology evidence="6">Lipid-anchor</topology>
    </subcellularLocation>
</comment>
<dbReference type="GO" id="GO:0015920">
    <property type="term" value="P:lipopolysaccharide transport"/>
    <property type="evidence" value="ECO:0007669"/>
    <property type="project" value="TreeGrafter"/>
</dbReference>
<dbReference type="GO" id="GO:0043165">
    <property type="term" value="P:Gram-negative-bacterium-type cell outer membrane assembly"/>
    <property type="evidence" value="ECO:0007669"/>
    <property type="project" value="UniProtKB-UniRule"/>
</dbReference>
<evidence type="ECO:0000256" key="5">
    <source>
        <dbReference type="ARBA" id="ARBA00023288"/>
    </source>
</evidence>
<dbReference type="AlphaFoldDB" id="A0A2T3N8T6"/>
<dbReference type="GO" id="GO:1990351">
    <property type="term" value="C:transporter complex"/>
    <property type="evidence" value="ECO:0007669"/>
    <property type="project" value="TreeGrafter"/>
</dbReference>
<dbReference type="GO" id="GO:0009279">
    <property type="term" value="C:cell outer membrane"/>
    <property type="evidence" value="ECO:0007669"/>
    <property type="project" value="UniProtKB-SubCell"/>
</dbReference>
<dbReference type="InterPro" id="IPR007485">
    <property type="entry name" value="LPS_assembly_LptE"/>
</dbReference>
<dbReference type="OrthoDB" id="5801564at2"/>
<evidence type="ECO:0000313" key="8">
    <source>
        <dbReference type="EMBL" id="PSW09767.1"/>
    </source>
</evidence>
<keyword evidence="9" id="KW-1185">Reference proteome</keyword>
<dbReference type="Proteomes" id="UP000241771">
    <property type="component" value="Unassembled WGS sequence"/>
</dbReference>
<feature type="compositionally biased region" description="Polar residues" evidence="7">
    <location>
        <begin position="206"/>
        <end position="230"/>
    </location>
</feature>
<dbReference type="PANTHER" id="PTHR38098:SF1">
    <property type="entry name" value="LPS-ASSEMBLY LIPOPROTEIN LPTE"/>
    <property type="match status" value="1"/>
</dbReference>
<evidence type="ECO:0000256" key="2">
    <source>
        <dbReference type="ARBA" id="ARBA00023136"/>
    </source>
</evidence>
<evidence type="ECO:0000256" key="4">
    <source>
        <dbReference type="ARBA" id="ARBA00023237"/>
    </source>
</evidence>
<comment type="similarity">
    <text evidence="6">Belongs to the LptE lipoprotein family.</text>
</comment>
<proteinExistence type="inferred from homology"/>
<keyword evidence="1 6" id="KW-0732">Signal</keyword>
<name>A0A2T3N8T6_9GAMM</name>
<dbReference type="PANTHER" id="PTHR38098">
    <property type="entry name" value="LPS-ASSEMBLY LIPOPROTEIN LPTE"/>
    <property type="match status" value="1"/>
</dbReference>
<evidence type="ECO:0000256" key="3">
    <source>
        <dbReference type="ARBA" id="ARBA00023139"/>
    </source>
</evidence>
<dbReference type="EMBL" id="PYMA01000030">
    <property type="protein sequence ID" value="PSW09767.1"/>
    <property type="molecule type" value="Genomic_DNA"/>
</dbReference>
<dbReference type="Gene3D" id="3.30.160.150">
    <property type="entry name" value="Lipoprotein like domain"/>
    <property type="match status" value="1"/>
</dbReference>
<keyword evidence="2 6" id="KW-0472">Membrane</keyword>
<evidence type="ECO:0000256" key="1">
    <source>
        <dbReference type="ARBA" id="ARBA00022729"/>
    </source>
</evidence>
<dbReference type="PROSITE" id="PS51257">
    <property type="entry name" value="PROKAR_LIPOPROTEIN"/>
    <property type="match status" value="1"/>
</dbReference>
<sequence length="230" mass="25571">MKALFSLKSTIRTLLVAVMALATASCGFHLRGNYMLPDDIAKLSLTSFDRYGELHRQVKSQFKLHGIEPVPPSANVPNLHLISESTGERTLSLYQNARAAEYELTYTVRYRVVVPNKGSQSYTSRVNRTFLDNPLTALAKSVERDMIEDEMRQQASRQIMRQLARLTAAFDQMEADELESLLEESANEEGISVTTEEDGDRDGANQIFNTTSGENDASAASNTNQVNTAE</sequence>
<keyword evidence="4 6" id="KW-0998">Cell outer membrane</keyword>
<gene>
    <name evidence="6" type="primary">lptE</name>
    <name evidence="8" type="ORF">C9I98_25640</name>
</gene>